<feature type="domain" description="CAAX prenyl protease 2/Lysostaphin resistance protein A-like" evidence="3">
    <location>
        <begin position="160"/>
        <end position="246"/>
    </location>
</feature>
<dbReference type="EMBL" id="JBBEGL010000013">
    <property type="protein sequence ID" value="MEJ2890421.1"/>
    <property type="molecule type" value="Genomic_DNA"/>
</dbReference>
<keyword evidence="5" id="KW-1185">Reference proteome</keyword>
<dbReference type="PANTHER" id="PTHR43592">
    <property type="entry name" value="CAAX AMINO TERMINAL PROTEASE"/>
    <property type="match status" value="1"/>
</dbReference>
<feature type="transmembrane region" description="Helical" evidence="2">
    <location>
        <begin position="114"/>
        <end position="137"/>
    </location>
</feature>
<evidence type="ECO:0000259" key="3">
    <source>
        <dbReference type="Pfam" id="PF02517"/>
    </source>
</evidence>
<protein>
    <submittedName>
        <fullName evidence="4">Type II CAAX endopeptidase family protein</fullName>
    </submittedName>
</protein>
<evidence type="ECO:0000313" key="4">
    <source>
        <dbReference type="EMBL" id="MEJ2890421.1"/>
    </source>
</evidence>
<keyword evidence="2" id="KW-1133">Transmembrane helix</keyword>
<accession>A0ABU8NDI3</accession>
<dbReference type="PANTHER" id="PTHR43592:SF15">
    <property type="entry name" value="CAAX AMINO TERMINAL PROTEASE FAMILY PROTEIN"/>
    <property type="match status" value="1"/>
</dbReference>
<dbReference type="InterPro" id="IPR003675">
    <property type="entry name" value="Rce1/LyrA-like_dom"/>
</dbReference>
<feature type="transmembrane region" description="Helical" evidence="2">
    <location>
        <begin position="71"/>
        <end position="94"/>
    </location>
</feature>
<reference evidence="4 5" key="1">
    <citation type="submission" date="2024-03" db="EMBL/GenBank/DDBJ databases">
        <title>Actinomycetospora sp. OC33-EN06, a novel actinomycete isolated from wild orchid (Aerides multiflora).</title>
        <authorList>
            <person name="Suriyachadkun C."/>
        </authorList>
    </citation>
    <scope>NUCLEOTIDE SEQUENCE [LARGE SCALE GENOMIC DNA]</scope>
    <source>
        <strain evidence="4 5">OC33-EN06</strain>
    </source>
</reference>
<name>A0ABU8NDI3_9PSEU</name>
<proteinExistence type="predicted"/>
<evidence type="ECO:0000256" key="1">
    <source>
        <dbReference type="SAM" id="MobiDB-lite"/>
    </source>
</evidence>
<feature type="transmembrane region" description="Helical" evidence="2">
    <location>
        <begin position="233"/>
        <end position="254"/>
    </location>
</feature>
<dbReference type="RefSeq" id="WP_337718619.1">
    <property type="nucleotide sequence ID" value="NZ_JBBEGL010000013.1"/>
</dbReference>
<feature type="region of interest" description="Disordered" evidence="1">
    <location>
        <begin position="1"/>
        <end position="37"/>
    </location>
</feature>
<evidence type="ECO:0000256" key="2">
    <source>
        <dbReference type="SAM" id="Phobius"/>
    </source>
</evidence>
<gene>
    <name evidence="4" type="ORF">WCD41_28455</name>
</gene>
<feature type="transmembrane region" description="Helical" evidence="2">
    <location>
        <begin position="157"/>
        <end position="178"/>
    </location>
</feature>
<dbReference type="Proteomes" id="UP001370100">
    <property type="component" value="Unassembled WGS sequence"/>
</dbReference>
<keyword evidence="2" id="KW-0472">Membrane</keyword>
<keyword evidence="2" id="KW-0812">Transmembrane</keyword>
<feature type="compositionally biased region" description="Polar residues" evidence="1">
    <location>
        <begin position="1"/>
        <end position="21"/>
    </location>
</feature>
<feature type="transmembrane region" description="Helical" evidence="2">
    <location>
        <begin position="43"/>
        <end position="65"/>
    </location>
</feature>
<comment type="caution">
    <text evidence="4">The sequence shown here is derived from an EMBL/GenBank/DDBJ whole genome shotgun (WGS) entry which is preliminary data.</text>
</comment>
<sequence>MSTSQEPTSQEPTSQEPTSQEPEPLVTVATDPPERPRPGWTEIAVGAVAYLVLATGFGLVAFVLLAEAPPAPVLALVTVAVSGIAAFGAALLALGVRVRSWAAIGVRTVSGRWLLVGVAGGVGAWLVNRVIVVSYVLLSGDTSNPQAGLVPGVTDGAGTLALMMLLGAVAVPIAEELLFRGVLTTALGRYGAWVAVIASSLVFALAHGVSIVLPAAFVLGVLNAVMLRRSGSVWPGVVAHGVNNALVFGVAAIFL</sequence>
<dbReference type="Pfam" id="PF02517">
    <property type="entry name" value="Rce1-like"/>
    <property type="match status" value="1"/>
</dbReference>
<organism evidence="4 5">
    <name type="scientific">Actinomycetospora aeridis</name>
    <dbReference type="NCBI Taxonomy" id="3129231"/>
    <lineage>
        <taxon>Bacteria</taxon>
        <taxon>Bacillati</taxon>
        <taxon>Actinomycetota</taxon>
        <taxon>Actinomycetes</taxon>
        <taxon>Pseudonocardiales</taxon>
        <taxon>Pseudonocardiaceae</taxon>
        <taxon>Actinomycetospora</taxon>
    </lineage>
</organism>
<evidence type="ECO:0000313" key="5">
    <source>
        <dbReference type="Proteomes" id="UP001370100"/>
    </source>
</evidence>